<dbReference type="RefSeq" id="WP_151423602.1">
    <property type="nucleotide sequence ID" value="NZ_WBJX01000002.1"/>
</dbReference>
<dbReference type="InterPro" id="IPR020843">
    <property type="entry name" value="ER"/>
</dbReference>
<dbReference type="Pfam" id="PF08240">
    <property type="entry name" value="ADH_N"/>
    <property type="match status" value="1"/>
</dbReference>
<dbReference type="CDD" id="cd08252">
    <property type="entry name" value="AL_MDR"/>
    <property type="match status" value="1"/>
</dbReference>
<dbReference type="Pfam" id="PF13602">
    <property type="entry name" value="ADH_zinc_N_2"/>
    <property type="match status" value="1"/>
</dbReference>
<dbReference type="GO" id="GO:0016491">
    <property type="term" value="F:oxidoreductase activity"/>
    <property type="evidence" value="ECO:0007669"/>
    <property type="project" value="UniProtKB-KW"/>
</dbReference>
<dbReference type="PANTHER" id="PTHR44154">
    <property type="entry name" value="QUINONE OXIDOREDUCTASE"/>
    <property type="match status" value="1"/>
</dbReference>
<dbReference type="PANTHER" id="PTHR44154:SF1">
    <property type="entry name" value="QUINONE OXIDOREDUCTASE"/>
    <property type="match status" value="1"/>
</dbReference>
<evidence type="ECO:0000313" key="4">
    <source>
        <dbReference type="EMBL" id="KAB1638584.1"/>
    </source>
</evidence>
<gene>
    <name evidence="4" type="ORF">F8O03_09415</name>
</gene>
<protein>
    <recommendedName>
        <fullName evidence="2">Zinc-type alcohol dehydrogenase-like protein</fullName>
    </recommendedName>
</protein>
<dbReference type="EMBL" id="WBJX01000002">
    <property type="protein sequence ID" value="KAB1638584.1"/>
    <property type="molecule type" value="Genomic_DNA"/>
</dbReference>
<feature type="domain" description="Enoyl reductase (ER)" evidence="3">
    <location>
        <begin position="14"/>
        <end position="327"/>
    </location>
</feature>
<keyword evidence="2" id="KW-0560">Oxidoreductase</keyword>
<dbReference type="InterPro" id="IPR051603">
    <property type="entry name" value="Zinc-ADH_QOR/CCCR"/>
</dbReference>
<evidence type="ECO:0000313" key="5">
    <source>
        <dbReference type="Proteomes" id="UP000490386"/>
    </source>
</evidence>
<dbReference type="Proteomes" id="UP000490386">
    <property type="component" value="Unassembled WGS sequence"/>
</dbReference>
<dbReference type="OrthoDB" id="3175656at2"/>
<sequence>MIRAIAVTGGKAPGQLVDVEVERPQPGPNDLLVEVRAVSVNPVDTKVRASAGPNSTERILGYDAAGIVLEVGIQVTLFKPGDEVYYAGDLTRSGTNAQLHLVDERIAGPKPLSLTHAEAAAVPLTAITAWEVLFERLRLNRDGGQGKRILILGASGGVGSMLTQLAAKLTQLEVIATASTPASQAWAIRNGAHRTINHHNLGEELPALGAVDYVASLSGTEANFSAICAAIAPQGAIAVIDDPARLDITPLKSKSVSVHWELMFTRSMFQTSDMLEQHRLLSEVSTLLDEGILRTTVAEVLSPIDAETMREAHARVTQGGTPGKIVVSGWRGE</sequence>
<organism evidence="4 5">
    <name type="scientific">Pseudoclavibacter terrae</name>
    <dbReference type="NCBI Taxonomy" id="1530195"/>
    <lineage>
        <taxon>Bacteria</taxon>
        <taxon>Bacillati</taxon>
        <taxon>Actinomycetota</taxon>
        <taxon>Actinomycetes</taxon>
        <taxon>Micrococcales</taxon>
        <taxon>Microbacteriaceae</taxon>
        <taxon>Pseudoclavibacter</taxon>
    </lineage>
</organism>
<evidence type="ECO:0000256" key="1">
    <source>
        <dbReference type="ARBA" id="ARBA00022857"/>
    </source>
</evidence>
<dbReference type="SMART" id="SM00829">
    <property type="entry name" value="PKS_ER"/>
    <property type="match status" value="1"/>
</dbReference>
<dbReference type="SUPFAM" id="SSF50129">
    <property type="entry name" value="GroES-like"/>
    <property type="match status" value="1"/>
</dbReference>
<comment type="similarity">
    <text evidence="2">Belongs to the zinc-containing alcohol dehydrogenase family. Quinone oxidoreductase subfamily.</text>
</comment>
<dbReference type="InterPro" id="IPR013154">
    <property type="entry name" value="ADH-like_N"/>
</dbReference>
<accession>A0A7J5B617</accession>
<name>A0A7J5B617_9MICO</name>
<dbReference type="Gene3D" id="3.90.180.10">
    <property type="entry name" value="Medium-chain alcohol dehydrogenases, catalytic domain"/>
    <property type="match status" value="1"/>
</dbReference>
<dbReference type="SUPFAM" id="SSF51735">
    <property type="entry name" value="NAD(P)-binding Rossmann-fold domains"/>
    <property type="match status" value="1"/>
</dbReference>
<comment type="caution">
    <text evidence="4">The sequence shown here is derived from an EMBL/GenBank/DDBJ whole genome shotgun (WGS) entry which is preliminary data.</text>
</comment>
<keyword evidence="5" id="KW-1185">Reference proteome</keyword>
<keyword evidence="2" id="KW-0479">Metal-binding</keyword>
<dbReference type="NCBIfam" id="TIGR02817">
    <property type="entry name" value="adh_fam_1"/>
    <property type="match status" value="1"/>
</dbReference>
<dbReference type="InterPro" id="IPR036291">
    <property type="entry name" value="NAD(P)-bd_dom_sf"/>
</dbReference>
<dbReference type="InterPro" id="IPR014182">
    <property type="entry name" value="ADH_Zn_typ-1"/>
</dbReference>
<keyword evidence="1" id="KW-0521">NADP</keyword>
<keyword evidence="2" id="KW-0862">Zinc</keyword>
<evidence type="ECO:0000259" key="3">
    <source>
        <dbReference type="SMART" id="SM00829"/>
    </source>
</evidence>
<dbReference type="AlphaFoldDB" id="A0A7J5B617"/>
<proteinExistence type="inferred from homology"/>
<reference evidence="4 5" key="1">
    <citation type="submission" date="2019-09" db="EMBL/GenBank/DDBJ databases">
        <title>Phylogeny of genus Pseudoclavibacter and closely related genus.</title>
        <authorList>
            <person name="Li Y."/>
        </authorList>
    </citation>
    <scope>NUCLEOTIDE SEQUENCE [LARGE SCALE GENOMIC DNA]</scope>
    <source>
        <strain evidence="4 5">THG-MD12</strain>
    </source>
</reference>
<evidence type="ECO:0000256" key="2">
    <source>
        <dbReference type="RuleBase" id="RU364000"/>
    </source>
</evidence>
<dbReference type="InterPro" id="IPR011032">
    <property type="entry name" value="GroES-like_sf"/>
</dbReference>
<dbReference type="Gene3D" id="3.40.50.720">
    <property type="entry name" value="NAD(P)-binding Rossmann-like Domain"/>
    <property type="match status" value="1"/>
</dbReference>
<dbReference type="GO" id="GO:0008270">
    <property type="term" value="F:zinc ion binding"/>
    <property type="evidence" value="ECO:0007669"/>
    <property type="project" value="InterPro"/>
</dbReference>